<keyword evidence="6 9" id="KW-1133">Transmembrane helix</keyword>
<comment type="caution">
    <text evidence="11">The sequence shown here is derived from an EMBL/GenBank/DDBJ whole genome shotgun (WGS) entry which is preliminary data.</text>
</comment>
<evidence type="ECO:0000256" key="4">
    <source>
        <dbReference type="ARBA" id="ARBA00022519"/>
    </source>
</evidence>
<dbReference type="Proteomes" id="UP001597277">
    <property type="component" value="Unassembled WGS sequence"/>
</dbReference>
<keyword evidence="5 9" id="KW-0812">Transmembrane</keyword>
<keyword evidence="4" id="KW-0997">Cell inner membrane</keyword>
<feature type="domain" description="Tripartite ATP-independent periplasmic transporters DctQ component" evidence="10">
    <location>
        <begin position="41"/>
        <end position="169"/>
    </location>
</feature>
<reference evidence="12" key="1">
    <citation type="journal article" date="2019" name="Int. J. Syst. Evol. Microbiol.">
        <title>The Global Catalogue of Microorganisms (GCM) 10K type strain sequencing project: providing services to taxonomists for standard genome sequencing and annotation.</title>
        <authorList>
            <consortium name="The Broad Institute Genomics Platform"/>
            <consortium name="The Broad Institute Genome Sequencing Center for Infectious Disease"/>
            <person name="Wu L."/>
            <person name="Ma J."/>
        </authorList>
    </citation>
    <scope>NUCLEOTIDE SEQUENCE [LARGE SCALE GENOMIC DNA]</scope>
    <source>
        <strain evidence="12">JCM 17130</strain>
    </source>
</reference>
<sequence>MNETARTPEVDEGAPSHRLARVLDGVAVAEKWIAAALLVLLVVVALAQVVARYVLQQPLASSDELARFTLIWAAFLAAALTQHGDQHIAVLLLRSRGSAARRRRLRVVANLAALVTAVVILVLSVETLSRSALVSSPSLGVPMATVYLGVVLGFLLIALHSVRNLAALLAAARHGHGHREDGEALTDEMRLT</sequence>
<evidence type="ECO:0000256" key="3">
    <source>
        <dbReference type="ARBA" id="ARBA00022475"/>
    </source>
</evidence>
<evidence type="ECO:0000256" key="8">
    <source>
        <dbReference type="ARBA" id="ARBA00038436"/>
    </source>
</evidence>
<dbReference type="InterPro" id="IPR007387">
    <property type="entry name" value="TRAP_DctQ"/>
</dbReference>
<comment type="subcellular location">
    <subcellularLocation>
        <location evidence="1">Cell inner membrane</location>
        <topology evidence="1">Multi-pass membrane protein</topology>
    </subcellularLocation>
</comment>
<name>A0ABW4L3B4_9MICO</name>
<keyword evidence="12" id="KW-1185">Reference proteome</keyword>
<comment type="similarity">
    <text evidence="8">Belongs to the TRAP transporter small permease family.</text>
</comment>
<feature type="transmembrane region" description="Helical" evidence="9">
    <location>
        <begin position="137"/>
        <end position="159"/>
    </location>
</feature>
<evidence type="ECO:0000313" key="12">
    <source>
        <dbReference type="Proteomes" id="UP001597277"/>
    </source>
</evidence>
<keyword evidence="2" id="KW-0813">Transport</keyword>
<evidence type="ECO:0000256" key="9">
    <source>
        <dbReference type="SAM" id="Phobius"/>
    </source>
</evidence>
<dbReference type="RefSeq" id="WP_388003950.1">
    <property type="nucleotide sequence ID" value="NZ_JBHUEE010000002.1"/>
</dbReference>
<feature type="transmembrane region" description="Helical" evidence="9">
    <location>
        <begin position="105"/>
        <end position="125"/>
    </location>
</feature>
<dbReference type="PANTHER" id="PTHR35011:SF2">
    <property type="entry name" value="2,3-DIKETO-L-GULONATE TRAP TRANSPORTER SMALL PERMEASE PROTEIN YIAM"/>
    <property type="match status" value="1"/>
</dbReference>
<dbReference type="PANTHER" id="PTHR35011">
    <property type="entry name" value="2,3-DIKETO-L-GULONATE TRAP TRANSPORTER SMALL PERMEASE PROTEIN YIAM"/>
    <property type="match status" value="1"/>
</dbReference>
<organism evidence="11 12">
    <name type="scientific">Georgenia deserti</name>
    <dbReference type="NCBI Taxonomy" id="2093781"/>
    <lineage>
        <taxon>Bacteria</taxon>
        <taxon>Bacillati</taxon>
        <taxon>Actinomycetota</taxon>
        <taxon>Actinomycetes</taxon>
        <taxon>Micrococcales</taxon>
        <taxon>Bogoriellaceae</taxon>
        <taxon>Georgenia</taxon>
    </lineage>
</organism>
<keyword evidence="7 9" id="KW-0472">Membrane</keyword>
<evidence type="ECO:0000256" key="6">
    <source>
        <dbReference type="ARBA" id="ARBA00022989"/>
    </source>
</evidence>
<accession>A0ABW4L3B4</accession>
<gene>
    <name evidence="11" type="ORF">ACFSE6_06785</name>
</gene>
<dbReference type="EMBL" id="JBHUEE010000002">
    <property type="protein sequence ID" value="MFD1717534.1"/>
    <property type="molecule type" value="Genomic_DNA"/>
</dbReference>
<keyword evidence="3" id="KW-1003">Cell membrane</keyword>
<dbReference type="Pfam" id="PF04290">
    <property type="entry name" value="DctQ"/>
    <property type="match status" value="1"/>
</dbReference>
<evidence type="ECO:0000256" key="7">
    <source>
        <dbReference type="ARBA" id="ARBA00023136"/>
    </source>
</evidence>
<proteinExistence type="inferred from homology"/>
<evidence type="ECO:0000313" key="11">
    <source>
        <dbReference type="EMBL" id="MFD1717534.1"/>
    </source>
</evidence>
<feature type="transmembrane region" description="Helical" evidence="9">
    <location>
        <begin position="71"/>
        <end position="93"/>
    </location>
</feature>
<evidence type="ECO:0000256" key="1">
    <source>
        <dbReference type="ARBA" id="ARBA00004429"/>
    </source>
</evidence>
<dbReference type="InterPro" id="IPR055348">
    <property type="entry name" value="DctQ"/>
</dbReference>
<evidence type="ECO:0000256" key="2">
    <source>
        <dbReference type="ARBA" id="ARBA00022448"/>
    </source>
</evidence>
<evidence type="ECO:0000256" key="5">
    <source>
        <dbReference type="ARBA" id="ARBA00022692"/>
    </source>
</evidence>
<feature type="transmembrane region" description="Helical" evidence="9">
    <location>
        <begin position="32"/>
        <end position="51"/>
    </location>
</feature>
<evidence type="ECO:0000259" key="10">
    <source>
        <dbReference type="Pfam" id="PF04290"/>
    </source>
</evidence>
<protein>
    <submittedName>
        <fullName evidence="11">TRAP transporter small permease</fullName>
    </submittedName>
</protein>